<dbReference type="Pfam" id="PF01602">
    <property type="entry name" value="Adaptin_N"/>
    <property type="match status" value="1"/>
</dbReference>
<name>A0A9P1GD96_9DINO</name>
<feature type="transmembrane region" description="Helical" evidence="17">
    <location>
        <begin position="4568"/>
        <end position="4588"/>
    </location>
</feature>
<dbReference type="InterPro" id="IPR032154">
    <property type="entry name" value="Coatomer_g_Cpla"/>
</dbReference>
<evidence type="ECO:0000259" key="18">
    <source>
        <dbReference type="PROSITE" id="PS50994"/>
    </source>
</evidence>
<keyword evidence="11 17" id="KW-0472">Membrane</keyword>
<feature type="compositionally biased region" description="Low complexity" evidence="16">
    <location>
        <begin position="2222"/>
        <end position="2232"/>
    </location>
</feature>
<comment type="similarity">
    <text evidence="3">Belongs to the COPG family.</text>
</comment>
<keyword evidence="5" id="KW-0813">Transport</keyword>
<keyword evidence="17" id="KW-1133">Transmembrane helix</keyword>
<sequence>MFLALVLRSLRGWLQDYVGLDLDHSDYAFEHVSHSHVRFELKDVVLTSALWRFLVGPILPLTVQEGQVDQVKVEVNPEKLSVHISGVQVKLRKLQPEEWCPEAEAYKKRLLKEKHMFASGSMAQTELRRWIKAKISVSVLDAKAVLEEPDFGPCAVLGYLHAVHVADPDHSSWTDVPSEGVRTAAPWDVRARDEHMQMAKDVLISGIRGFFLSGPELERLEEALRDVREAQWESAALCPELQVAACYRNFDYGALQAPELAALAQRSARRVLTIKAQCQNWGAHHPMTLKLSTESYKYLTGFLANMVAGRKPSLQEAERYISLWKQYLSGSSLMGRGSELWRLEEELLWGFCQRLRRLAEEEMLSGRTEPPPFPSCCNGGGTGSGRFCQSPEHRCSTSRPCIETDGTQSQEAPYFEEELHRSTLPKLSPQIPEAQVLRCLSLDGTGVEDEPEAEAGAEESPVCAAREFLLDSVYKIELPCFRAVLDFTELEGETASLEGDLPDLEIVYSSHLDCRFLSVSSSCGTFSESHFGSQSHNEAFRGAAALHWERMRIESTNFGEMKRQVRISSNPKLNVDLRRLWLYLRHFPGLRDNDPYLEAIRSWFPDQCGSPVEVALNPQLRIPQNIPDELSACLSVVGASRQTTWMVDVPLLRLPLGPEGMPVMELIFGNAKLAYSSLYGVHSFLLPEAQVFFHGNRAAENNQRSVLLLKDLEVNRLGDLSRNWAQDTIKEKIATALKENLKMDEREFTNPWSTQDKASVLQESRCFSDAPIDSVKCLNLLTRIIYLIQQGEKFTAQELTNLFFGVTKLFQAQCTRLRRMVYLVIKELEPSETEVFICMSCLIKDMNSKNDCFRANSIRVLSRVLDPAMAAQIDRYLKTAIVDKNPFVSSSALVCGMTLHATVPDVVKRWVNEIQETVNSKHSMVQFHALALLYELKKGDRLALHKVVTSMARNSLKSPMAECLLVRYATQTLMSERDATVERTLMSYLVPWQQVMLKGMMFGRWTRYEKAARAFCQLAALDTEGASGHTVLGYDMTHATTILQIFLTSPKPVVRFGAIRTLNTLAQTRPQTASRCNCDMEPLLSDQNRNTATLALTTLLKTGHESNVERLVKQISSFMSDITEVFKVEVVRAVKGLCLLYPGKYKVLMSFLSSNLREDGTAEIKKDLVDALILIISQVPAAREVGLLHLCEFIEDCEYPNLCTRILGFLGEEVPGTSHPAKYIRFIYNRLILENALVRAAAVDALSKIAMKCANLRKDVLLLLQFGANDNDDEVRDRINLYSTVLQQCVDDNEVAKTGYEMLMSSETNFSVDALYDSLVDQMQNGSMDQILDFGSLPTSEAYAATAKAKAALEPTPKKPGAPAPKAPAGSQAPAQEAEQRASASAELSKVLQELGATDLGSLQHTCKPKPLTESEAEYTVQVIKHMFLKHMVLEMYVSNTVQGITLEEVQVNLTGLEPNWTELGASAVTRLEYSQNGSAHVLLRKNAGQDTGGVVPGSFGASLRFILKEEGDDLGYEDDYPVENVTIGTGDYMFPRSLQQGQFRSVWEQLTAQGTEVTQKLSLNFKTLESGVDWIIATLNMHPCDNTGKVEPGGRGHTALLSGTFLGGQTCLVKALVGMDAERGCVARVSARAKSHEVCQVQLQNLDVDVKPFQFNCTHLLGGPCAIQETARKTGSLVFQTCSSDVFSEDIFAYHQGAFSVDCIGNCFSTHHFNPEFVFGPIIAEIFVGHYKTEYFQVICFSTTSVLRTQKPKDIFDDFAGVFFEELDYPCHCVNIMAQHPAGSAGSIPLTEYRREVPPGWGPGLPDYPLRAYFEKLRLWYRVFDGADEVVGPLVAGRLTGRAQKLAINLRLPRPNGGFDIGDEALVRLSVDEVRDPNDPTVILQHHIPSGVQALCNALRDAFGQSDQDMVSRSLEAFFEFKRGKLSLQEYAVEWDLRYDEGETRSNLQLNHVAKFYLFFKQSNLPAKFIEDIKLQIHGDLARFNEARTLALRLSQRGQEDSDHIFYEEQSADGDLQSWREEEWQDWTDWPDRSGNYYGEHDDGWIDPGDQYDQWWNDWPPTDSYYDQQWDSWQEEHIAEPATDNYDSQGQEHEPSSDPPHEEYYKGKGKNAMALGCAICGSKWHSSTACPVNVPNNNKGKNYNPGYKGKSFGKYRTPYKGYGSKGKGHGFRPWSSGKGKSKFGNKGYGKKGKRYYVEGDHYYSGYAERAPLNTSHVRQDSQTATSSSTTSVNRPTKATYYRMDADDDLIKLSRPSKTTSTSSDNHESMNQEKNEKVLSFAMFLNDNKGIATYHTVKGEKRRGLLIDPGAASGLVGSETLRDIMEHCIPEDQQPDRISWNKKTTSVSGISGEADETLGEVLLKLKVCDRAISYRGDVLGGAGSLCPALVGNPTLRQQQAALFSDWFPGGDGLLAICKKELLDHDQKPILLRLLLTDSGHYLLPTDQKTMEKIPNNTGKNVAFLTRQIIQQSKQLWPDEEPQVRHCFFLNNYSDQAETDRSEQPLVQQEQPAGVTTEGVMYEKKNEKEACSTDRPQVAPLDQLVDSLKNDQMPTEAIEVNNFQNMTTSMQQEALDQRLSKPINNQKDVWTVSGQWLVREHRVSRRTLYSPACSKDCPVSLDKLLPDRAQKWSMIISWTGKTWFLMPDDLEKFWLNKRRLDGWMPPYTGDQFPFNDDKKVRDLRHEYRAMPEEFYTKTGRRPVTPDNFDQWIQEITQNHKEPACHFMELYSGTGRLSLTMATAGLSVAFPVDLRYGWNINDPEHQRKLWTAIDILKPGVIFASPKCKYYSTAANTMNPETKLEGRLEDEPGNHFLQKVCQHQAHSGRGFVVEQPWGSTMFQDSSVQPQHIDGCRPKQRCDQCMFGAQDELQQPIQKATALMANFKCKKTTKRCGGHKGRQHAHLQGKVGGLNRTSLAAVYPRQMCQALCKDIVGYLKDVQYLNIPAWPRSLHYVWHSHHYACPKCKLGKNAPAGTEHTLIPGECRHGQWPTADGRRPNKNESLGSDPVTEWKKEARKHPLNETFLDFPKDFPLAIHQRTYWKAALQQAIQDALAIFSEATDMGIDYKHWITDQVLLAVLRELLEKVMYLKGVKVCLKADTKATPEPQLSKHTAPLRIQVHGTVKLWTMDPLEDLATCSHRQMTAPTTAEAWQITFFGKELEEGGKRLDSVAKSAPRTPAASRASPSTPSAPRMPLPQQGPDQPTEDILDDSPPATPQHGADQHDTQEQQQQAAPASPDPQQAVAGDIEPEAPYEDLPVEEFKHRPMVSTKPLYDFRKVFQRLPQLAKDKPDTAVRLLLGLHEKYWHSPPGDLKNLLARVGMPVEVLNLVSDAVMKCQICRRYVRLPNRPQTKVHNAGNFNQVIQADLFKLFGTWILLMVDEATRYKVAVSTLGRDAQELQQKFLESWMRYFGPPGALTMDQEASLMSHEVAAEFERLGIERKPKGTTAGAAGAQHTGTGLIERHAGLMKLTMLKLKAELDRQGIVAEPNEIAMEAAMAQNCTLNYNGVIPAMAVFGVLPRGFYDDESPGVLAAAGALQTDLTVFEKALRIRQMSLAAVQQAIVEDRTARANRTRSHRLDTTSLIAGTSEVEFYREVQGDAGWRGPALLLRIDPDEGIAIIQYQGRPYLVSIRHIRHHVQTFLGELNSMKLPDKAEDELYDIMKNTEMVPPTCKRLLGHVPDQKATGVIWRQVPTDNFDGKMFDKAKAVSLALTNRPLSGIIYGKSLKFIKPPKDTTGHLITWSLGSMKYHIQEHWSSDPIKLKKVTMEKLEEICSIYLFYHVFQNEEITNREWKHSQPMDSEQQQQQLPDLQAPGDQPQPMDADDTDCSEQHGQKRDGPDSRTVVIAPEKKKMRTAYWSSHSVYYKASSLHYLLDRRRRIKTDAPTSWTGTQLWADNTLTEQFFQEQQQHTAVKGRGEYLFHIGSSKNALLHVDLRTSDVWKVDTEHDDITEDDVYKIWPQVDAADRTEVEQFVQEQAFKKIHKDAFTDDMVVIDARWVRKWKKLPHGQRKVKSRLCARGCLDRQKDLLTTRSTTATRLSQKMGINSPVRTVVVIPPLNTWRHLAACSSDFAVRDPEQWGLLCLKPVYGLNDAPLAWQLCLQQYLREIKGVPSAMDENSWRWKRDDGSILALCTCHVDDMAIAAPQQWLDEHYQAFVNKFKKVTRQILPFEHCGAKYEKIPDGYRMIQDDFCEKMTGANIHNDRKDNDKLTKEETTSYRSILGALLWLTATRLDLVAEVSHLATHVTTAEIRHLRYANQVLKRAQDKDSRGVGLYFRKLNPKHGLRLACFRDASSHTKEKAYAHEGVLVLLMEDHVKPQSEIYEHSCADDEARLHGGRAHILWSHGSKAKRISYSTSHAETLAAINGHESAILVSIRLSEMLHKDKTPSLQQLAALQEAGNMQLPIDDYGDCNDVFQLVTGCKTLPQDKSQRIYVLSLRKSRLSGRIRWMALIPTQSMIADCLTKPMISKQMMMLLTTGELNIVNEEKHHVQMKRLPPKYDIEERDLEMNDQVLIDEFHKVKCEPKNLWWTPMMAAVKKGMFPFAVLLTLSSLPIVHAETGEQKSQDSFLFYMLVIFTLMILVVERIVWHFGRKIRDFLRDCFSEATSETDVTISQQSSLSQHSSMASSSLSAMATLHDAAIQTDQTKRLLPEPNPVTKDEEIKRLETKIHQLEYEAENYKADLWRMRQQTSSLTRLGNENRDLKAQNDILKNRVKAMDAPKLTSEHVPEHLYVMAHGGCFHCEACSCVTNPNTRPVLMLLVKHLSMYDPQIRFSSSSSKESKASRPLPQMSVMVQQVSVRLWQSEMFDAEAKMQLHLHMLEFTTVKNLVVGGANAEGVVRLKPGSSEVDRATNKLWFVLKGLIGHSGARAGGRSVYLCSALEAFLEMVTMGGALGDFQRNALELTATWTPERKRIVLVTMELHFSPTQGLVDAWHLLMPMLSSKDAGQEAEAVPTEYRKGDARPVDSCKAQSQVCLVIQDVDLHLHFGSAEYGAALALSDGLQEACAGRPAAARVCARLTVLEAEDKKQFKQQDECGKVAPRTMTRFDSALLLLSLLPGAVSHAGFWFFRMGCDAVPTPSKNVGVMGNEPNVMTVSNELKILGTRKGFYKPGETLDVRLLTENYDEHLLHITGGVMQNDETLDEDDQASVKCDGKLAAFGIPNTKRRIYWTAPQSGVVNVTMLAADAYGPVEGPMNWRPGELCLKRLALAIAQVPATGEKELHASGLWVAWLAVLQDVKAAAILDNKESGVSRCRSSAFRCGKLSVYSTGLREDGKEEDRLNLIEKSELIRFCPKRPMGDEEPYFFRLLKLQGTEKAPFLSLSWQGVWWRDEEKQNETFHSMEPHLKEDGTAVFTAEAGSRSLCSRYGQSWSLETSGLCKGRVEFHLERQVLRVDLAPTLLLLRRMDLLPVLRLLRDVKELSGLAFPKEEADTPKPGMNGNQGAPSSSQVRWQLFLRADVEARLAELPGCPSLKLRCTPAPEVVRGTAKTVIRLEELSLELLAAAAEGHGVYAKALAHLGLDHLHLTLSETPNGREVSIAVNKITATHGCEKQIWLRQINDSGLPAR</sequence>
<dbReference type="GO" id="GO:0030126">
    <property type="term" value="C:COPI vesicle coat"/>
    <property type="evidence" value="ECO:0007669"/>
    <property type="project" value="InterPro"/>
</dbReference>
<dbReference type="InterPro" id="IPR036397">
    <property type="entry name" value="RNaseH_sf"/>
</dbReference>
<dbReference type="Proteomes" id="UP001152797">
    <property type="component" value="Unassembled WGS sequence"/>
</dbReference>
<feature type="region of interest" description="Disordered" evidence="16">
    <location>
        <begin position="3792"/>
        <end position="3842"/>
    </location>
</feature>
<comment type="subunit">
    <text evidence="4">Oligomeric complex that consists of at least the alpha, beta, beta', gamma, delta, epsilon and zeta subunits.</text>
</comment>
<dbReference type="GO" id="GO:0005783">
    <property type="term" value="C:endoplasmic reticulum"/>
    <property type="evidence" value="ECO:0007669"/>
    <property type="project" value="TreeGrafter"/>
</dbReference>
<feature type="transmembrane region" description="Helical" evidence="17">
    <location>
        <begin position="4539"/>
        <end position="4556"/>
    </location>
</feature>
<keyword evidence="10" id="KW-0333">Golgi apparatus</keyword>
<dbReference type="PANTHER" id="PTHR10261">
    <property type="entry name" value="COATOMER SUBUNIT GAMMA"/>
    <property type="match status" value="1"/>
</dbReference>
<protein>
    <recommendedName>
        <fullName evidence="14">Gamma-coat protein</fullName>
    </recommendedName>
</protein>
<feature type="region of interest" description="Disordered" evidence="16">
    <location>
        <begin position="2215"/>
        <end position="2239"/>
    </location>
</feature>
<evidence type="ECO:0000256" key="5">
    <source>
        <dbReference type="ARBA" id="ARBA00022448"/>
    </source>
</evidence>
<feature type="region of interest" description="Disordered" evidence="16">
    <location>
        <begin position="2252"/>
        <end position="2273"/>
    </location>
</feature>
<feature type="region of interest" description="Disordered" evidence="16">
    <location>
        <begin position="2165"/>
        <end position="2186"/>
    </location>
</feature>
<dbReference type="Pfam" id="PF08752">
    <property type="entry name" value="COP-gamma_platf"/>
    <property type="match status" value="1"/>
</dbReference>
<feature type="coiled-coil region" evidence="15">
    <location>
        <begin position="4662"/>
        <end position="4713"/>
    </location>
</feature>
<dbReference type="SUPFAM" id="SSF53098">
    <property type="entry name" value="Ribonuclease H-like"/>
    <property type="match status" value="1"/>
</dbReference>
<evidence type="ECO:0000256" key="15">
    <source>
        <dbReference type="SAM" id="Coils"/>
    </source>
</evidence>
<feature type="compositionally biased region" description="Basic and acidic residues" evidence="16">
    <location>
        <begin position="2091"/>
        <end position="2106"/>
    </location>
</feature>
<feature type="compositionally biased region" description="Low complexity" evidence="16">
    <location>
        <begin position="3226"/>
        <end position="3242"/>
    </location>
</feature>
<dbReference type="GO" id="GO:0015074">
    <property type="term" value="P:DNA integration"/>
    <property type="evidence" value="ECO:0007669"/>
    <property type="project" value="InterPro"/>
</dbReference>
<dbReference type="InterPro" id="IPR001584">
    <property type="entry name" value="Integrase_cat-core"/>
</dbReference>
<evidence type="ECO:0000256" key="17">
    <source>
        <dbReference type="SAM" id="Phobius"/>
    </source>
</evidence>
<feature type="compositionally biased region" description="Low complexity" evidence="16">
    <location>
        <begin position="3797"/>
        <end position="3819"/>
    </location>
</feature>
<dbReference type="InterPro" id="IPR013041">
    <property type="entry name" value="Clathrin_app_Ig-like_sf"/>
</dbReference>
<dbReference type="InterPro" id="IPR012337">
    <property type="entry name" value="RNaseH-like_sf"/>
</dbReference>
<feature type="region of interest" description="Disordered" evidence="16">
    <location>
        <begin position="2085"/>
        <end position="2106"/>
    </location>
</feature>
<dbReference type="FunFam" id="1.25.10.10:FF:000382">
    <property type="entry name" value="Coatomer subunit gamma"/>
    <property type="match status" value="1"/>
</dbReference>
<reference evidence="20 21" key="2">
    <citation type="submission" date="2024-05" db="EMBL/GenBank/DDBJ databases">
        <authorList>
            <person name="Chen Y."/>
            <person name="Shah S."/>
            <person name="Dougan E. K."/>
            <person name="Thang M."/>
            <person name="Chan C."/>
        </authorList>
    </citation>
    <scope>NUCLEOTIDE SEQUENCE [LARGE SCALE GENOMIC DNA]</scope>
</reference>
<evidence type="ECO:0000256" key="16">
    <source>
        <dbReference type="SAM" id="MobiDB-lite"/>
    </source>
</evidence>
<dbReference type="OrthoDB" id="6537869at2759"/>
<evidence type="ECO:0000256" key="9">
    <source>
        <dbReference type="ARBA" id="ARBA00022927"/>
    </source>
</evidence>
<keyword evidence="12" id="KW-0968">Cytoplasmic vesicle</keyword>
<dbReference type="EMBL" id="CAMXCT010004635">
    <property type="protein sequence ID" value="CAI4009791.1"/>
    <property type="molecule type" value="Genomic_DNA"/>
</dbReference>
<proteinExistence type="inferred from homology"/>
<evidence type="ECO:0000313" key="19">
    <source>
        <dbReference type="EMBL" id="CAI4009791.1"/>
    </source>
</evidence>
<gene>
    <name evidence="19" type="ORF">C1SCF055_LOCUS35122</name>
</gene>
<evidence type="ECO:0000256" key="10">
    <source>
        <dbReference type="ARBA" id="ARBA00023034"/>
    </source>
</evidence>
<evidence type="ECO:0000256" key="8">
    <source>
        <dbReference type="ARBA" id="ARBA00022892"/>
    </source>
</evidence>
<dbReference type="EMBL" id="CAMXCT030004635">
    <property type="protein sequence ID" value="CAL4797103.1"/>
    <property type="molecule type" value="Genomic_DNA"/>
</dbReference>
<dbReference type="PANTHER" id="PTHR10261:SF0">
    <property type="entry name" value="COATOMER SUBUNIT GAMMA-2"/>
    <property type="match status" value="1"/>
</dbReference>
<dbReference type="EMBL" id="CAMXCT020004635">
    <property type="protein sequence ID" value="CAL1163166.1"/>
    <property type="molecule type" value="Genomic_DNA"/>
</dbReference>
<dbReference type="Gene3D" id="3.30.420.10">
    <property type="entry name" value="Ribonuclease H-like superfamily/Ribonuclease H"/>
    <property type="match status" value="1"/>
</dbReference>
<evidence type="ECO:0000256" key="2">
    <source>
        <dbReference type="ARBA" id="ARBA00004347"/>
    </source>
</evidence>
<evidence type="ECO:0000313" key="20">
    <source>
        <dbReference type="EMBL" id="CAL4797103.1"/>
    </source>
</evidence>
<dbReference type="GO" id="GO:0006891">
    <property type="term" value="P:intra-Golgi vesicle-mediated transport"/>
    <property type="evidence" value="ECO:0007669"/>
    <property type="project" value="TreeGrafter"/>
</dbReference>
<dbReference type="SUPFAM" id="SSF49348">
    <property type="entry name" value="Clathrin adaptor appendage domain"/>
    <property type="match status" value="1"/>
</dbReference>
<keyword evidence="7" id="KW-0677">Repeat</keyword>
<dbReference type="InterPro" id="IPR011989">
    <property type="entry name" value="ARM-like"/>
</dbReference>
<feature type="compositionally biased region" description="Low complexity" evidence="16">
    <location>
        <begin position="3172"/>
        <end position="3191"/>
    </location>
</feature>
<keyword evidence="8" id="KW-0931">ER-Golgi transport</keyword>
<dbReference type="SUPFAM" id="SSF55711">
    <property type="entry name" value="Subdomain of clathrin and coatomer appendage domain"/>
    <property type="match status" value="1"/>
</dbReference>
<feature type="region of interest" description="Disordered" evidence="16">
    <location>
        <begin position="5427"/>
        <end position="5446"/>
    </location>
</feature>
<dbReference type="InterPro" id="IPR009028">
    <property type="entry name" value="Coatomer/calthrin_app_sub_C"/>
</dbReference>
<evidence type="ECO:0000256" key="11">
    <source>
        <dbReference type="ARBA" id="ARBA00023136"/>
    </source>
</evidence>
<keyword evidence="21" id="KW-1185">Reference proteome</keyword>
<dbReference type="GO" id="GO:0000139">
    <property type="term" value="C:Golgi membrane"/>
    <property type="evidence" value="ECO:0007669"/>
    <property type="project" value="UniProtKB-SubCell"/>
</dbReference>
<dbReference type="GO" id="GO:0005793">
    <property type="term" value="C:endoplasmic reticulum-Golgi intermediate compartment"/>
    <property type="evidence" value="ECO:0007669"/>
    <property type="project" value="TreeGrafter"/>
</dbReference>
<reference evidence="19" key="1">
    <citation type="submission" date="2022-10" db="EMBL/GenBank/DDBJ databases">
        <authorList>
            <person name="Chen Y."/>
            <person name="Dougan E. K."/>
            <person name="Chan C."/>
            <person name="Rhodes N."/>
            <person name="Thang M."/>
        </authorList>
    </citation>
    <scope>NUCLEOTIDE SEQUENCE</scope>
</reference>
<dbReference type="InterPro" id="IPR037067">
    <property type="entry name" value="Coatomer_gsu_app_sf"/>
</dbReference>
<dbReference type="InterPro" id="IPR013040">
    <property type="entry name" value="Coatomer_gsu_app_Ig-like_dom"/>
</dbReference>
<dbReference type="GO" id="GO:0005198">
    <property type="term" value="F:structural molecule activity"/>
    <property type="evidence" value="ECO:0007669"/>
    <property type="project" value="InterPro"/>
</dbReference>
<evidence type="ECO:0000256" key="14">
    <source>
        <dbReference type="ARBA" id="ARBA00081297"/>
    </source>
</evidence>
<dbReference type="Gene3D" id="3.30.310.10">
    <property type="entry name" value="TATA-Binding Protein"/>
    <property type="match status" value="1"/>
</dbReference>
<dbReference type="InterPro" id="IPR016024">
    <property type="entry name" value="ARM-type_fold"/>
</dbReference>
<dbReference type="SUPFAM" id="SSF48371">
    <property type="entry name" value="ARM repeat"/>
    <property type="match status" value="1"/>
</dbReference>
<evidence type="ECO:0000256" key="6">
    <source>
        <dbReference type="ARBA" id="ARBA00022490"/>
    </source>
</evidence>
<keyword evidence="9" id="KW-0653">Protein transport</keyword>
<evidence type="ECO:0000256" key="7">
    <source>
        <dbReference type="ARBA" id="ARBA00022737"/>
    </source>
</evidence>
<comment type="subcellular location">
    <subcellularLocation>
        <location evidence="2">Cytoplasmic vesicle</location>
        <location evidence="2">COPI-coated vesicle membrane</location>
        <topology evidence="2">Peripheral membrane protein</topology>
        <orientation evidence="2">Cytoplasmic side</orientation>
    </subcellularLocation>
    <subcellularLocation>
        <location evidence="1">Golgi apparatus membrane</location>
        <topology evidence="1">Peripheral membrane protein</topology>
        <orientation evidence="1">Cytoplasmic side</orientation>
    </subcellularLocation>
</comment>
<evidence type="ECO:0000256" key="13">
    <source>
        <dbReference type="ARBA" id="ARBA00025536"/>
    </source>
</evidence>
<comment type="caution">
    <text evidence="19">The sequence shown here is derived from an EMBL/GenBank/DDBJ whole genome shotgun (WGS) entry which is preliminary data.</text>
</comment>
<comment type="function">
    <text evidence="13">The coatomer is a cytosolic protein complex that binds to dilysine motifs and reversibly associates with Golgi non-clathrin-coated vesicles, which further mediate biosynthetic protein transport from the ER, via the Golgi up to the trans Golgi network. Coatomer complex is required for budding from Golgi membranes, and is essential for the retrograde Golgi-to-ER transport of dilysine-tagged proteins.</text>
</comment>
<dbReference type="GO" id="GO:0006886">
    <property type="term" value="P:intracellular protein transport"/>
    <property type="evidence" value="ECO:0007669"/>
    <property type="project" value="InterPro"/>
</dbReference>
<dbReference type="InterPro" id="IPR012295">
    <property type="entry name" value="TBP_dom_sf"/>
</dbReference>
<dbReference type="InterPro" id="IPR002553">
    <property type="entry name" value="Clathrin/coatomer_adapt-like_N"/>
</dbReference>
<dbReference type="GO" id="GO:0009306">
    <property type="term" value="P:protein secretion"/>
    <property type="evidence" value="ECO:0007669"/>
    <property type="project" value="TreeGrafter"/>
</dbReference>
<evidence type="ECO:0000256" key="3">
    <source>
        <dbReference type="ARBA" id="ARBA00010720"/>
    </source>
</evidence>
<accession>A0A9P1GD96</accession>
<keyword evidence="6" id="KW-0963">Cytoplasm</keyword>
<feature type="domain" description="Integrase catalytic" evidence="18">
    <location>
        <begin position="3344"/>
        <end position="3526"/>
    </location>
</feature>
<dbReference type="Pfam" id="PF16381">
    <property type="entry name" value="Coatomer_g_Cpla"/>
    <property type="match status" value="1"/>
</dbReference>
<evidence type="ECO:0000256" key="12">
    <source>
        <dbReference type="ARBA" id="ARBA00023329"/>
    </source>
</evidence>
<keyword evidence="17" id="KW-0812">Transmembrane</keyword>
<dbReference type="InterPro" id="IPR017106">
    <property type="entry name" value="Coatomer_gsu"/>
</dbReference>
<dbReference type="Gene3D" id="2.60.40.1480">
    <property type="entry name" value="Coatomer, gamma subunit, appendage domain"/>
    <property type="match status" value="1"/>
</dbReference>
<evidence type="ECO:0000313" key="21">
    <source>
        <dbReference type="Proteomes" id="UP001152797"/>
    </source>
</evidence>
<dbReference type="GO" id="GO:0006888">
    <property type="term" value="P:endoplasmic reticulum to Golgi vesicle-mediated transport"/>
    <property type="evidence" value="ECO:0007669"/>
    <property type="project" value="TreeGrafter"/>
</dbReference>
<dbReference type="GO" id="GO:0003676">
    <property type="term" value="F:nucleic acid binding"/>
    <property type="evidence" value="ECO:0007669"/>
    <property type="project" value="InterPro"/>
</dbReference>
<evidence type="ECO:0000256" key="1">
    <source>
        <dbReference type="ARBA" id="ARBA00004255"/>
    </source>
</evidence>
<feature type="compositionally biased region" description="Basic and acidic residues" evidence="16">
    <location>
        <begin position="3828"/>
        <end position="3839"/>
    </location>
</feature>
<feature type="compositionally biased region" description="Low complexity" evidence="16">
    <location>
        <begin position="1367"/>
        <end position="1387"/>
    </location>
</feature>
<dbReference type="Gene3D" id="1.25.10.10">
    <property type="entry name" value="Leucine-rich Repeat Variant"/>
    <property type="match status" value="1"/>
</dbReference>
<evidence type="ECO:0000256" key="4">
    <source>
        <dbReference type="ARBA" id="ARBA00011775"/>
    </source>
</evidence>
<dbReference type="PROSITE" id="PS50994">
    <property type="entry name" value="INTEGRASE"/>
    <property type="match status" value="1"/>
</dbReference>
<organism evidence="19">
    <name type="scientific">Cladocopium goreaui</name>
    <dbReference type="NCBI Taxonomy" id="2562237"/>
    <lineage>
        <taxon>Eukaryota</taxon>
        <taxon>Sar</taxon>
        <taxon>Alveolata</taxon>
        <taxon>Dinophyceae</taxon>
        <taxon>Suessiales</taxon>
        <taxon>Symbiodiniaceae</taxon>
        <taxon>Cladocopium</taxon>
    </lineage>
</organism>
<feature type="compositionally biased region" description="Low complexity" evidence="16">
    <location>
        <begin position="1348"/>
        <end position="1357"/>
    </location>
</feature>
<feature type="region of interest" description="Disordered" evidence="16">
    <location>
        <begin position="1348"/>
        <end position="1387"/>
    </location>
</feature>
<keyword evidence="15" id="KW-0175">Coiled coil</keyword>
<feature type="region of interest" description="Disordered" evidence="16">
    <location>
        <begin position="3168"/>
        <end position="3242"/>
    </location>
</feature>